<comment type="caution">
    <text evidence="6">The sequence shown here is derived from an EMBL/GenBank/DDBJ whole genome shotgun (WGS) entry which is preliminary data.</text>
</comment>
<organism evidence="6 7">
    <name type="scientific">Chrysophaeum taylorii</name>
    <dbReference type="NCBI Taxonomy" id="2483200"/>
    <lineage>
        <taxon>Eukaryota</taxon>
        <taxon>Sar</taxon>
        <taxon>Stramenopiles</taxon>
        <taxon>Ochrophyta</taxon>
        <taxon>Pelagophyceae</taxon>
        <taxon>Pelagomonadales</taxon>
        <taxon>Pelagomonadaceae</taxon>
        <taxon>Chrysophaeum</taxon>
    </lineage>
</organism>
<dbReference type="SUPFAM" id="SSF52540">
    <property type="entry name" value="P-loop containing nucleoside triphosphate hydrolases"/>
    <property type="match status" value="1"/>
</dbReference>
<dbReference type="PROSITE" id="PS51710">
    <property type="entry name" value="G_OBG"/>
    <property type="match status" value="1"/>
</dbReference>
<dbReference type="InterPro" id="IPR004396">
    <property type="entry name" value="ATPase_YchF/OLA1"/>
</dbReference>
<feature type="domain" description="TGS" evidence="5">
    <location>
        <begin position="309"/>
        <end position="396"/>
    </location>
</feature>
<dbReference type="GO" id="GO:0043023">
    <property type="term" value="F:ribosomal large subunit binding"/>
    <property type="evidence" value="ECO:0007669"/>
    <property type="project" value="UniProtKB-UniRule"/>
</dbReference>
<dbReference type="GO" id="GO:0005524">
    <property type="term" value="F:ATP binding"/>
    <property type="evidence" value="ECO:0007669"/>
    <property type="project" value="UniProtKB-UniRule"/>
</dbReference>
<comment type="subcellular location">
    <subcellularLocation>
        <location evidence="3">Cytoplasm</location>
    </subcellularLocation>
</comment>
<dbReference type="FunFam" id="1.10.150.300:FF:000001">
    <property type="entry name" value="Ribosome-binding ATPase YchF"/>
    <property type="match status" value="1"/>
</dbReference>
<keyword evidence="2 3" id="KW-0067">ATP-binding</keyword>
<feature type="binding site" evidence="3">
    <location>
        <begin position="34"/>
        <end position="39"/>
    </location>
    <ligand>
        <name>ATP</name>
        <dbReference type="ChEBI" id="CHEBI:30616"/>
    </ligand>
</feature>
<dbReference type="EMBL" id="JAQMWT010000029">
    <property type="protein sequence ID" value="KAJ8613384.1"/>
    <property type="molecule type" value="Genomic_DNA"/>
</dbReference>
<dbReference type="PANTHER" id="PTHR23305:SF7">
    <property type="entry name" value="OBG-TYPE G DOMAIN-CONTAINING PROTEIN"/>
    <property type="match status" value="1"/>
</dbReference>
<dbReference type="SUPFAM" id="SSF81271">
    <property type="entry name" value="TGS-like"/>
    <property type="match status" value="1"/>
</dbReference>
<dbReference type="PRINTS" id="PR00326">
    <property type="entry name" value="GTP1OBG"/>
</dbReference>
<comment type="similarity">
    <text evidence="3">Belongs to the TRAFAC class OBG-HflX-like GTPase superfamily. OBG GTPase family. YchF/OLA1 subfamily.</text>
</comment>
<sequence>MPPKKKEEDGGAHAGARWGRVKANLKMGVVGLPNVGKSSLFNLLTEQSAAAENFPFCTIDPNEARCSVPDQRFKWLCELYKPASRVPAMLQVTDIAGLIRGASEGAGLGNAFLSHIQSVDGIYHVIRAFESDEVIHVDDSVDPVRDLETIQSELCKKDLEYVQKQVEVFEKVGKGQKAKKLSESYLSAKAKVMDHLEKNLPALVASYSDAEIADFKAVAPALITTKPVVYLVNLSKKAFVRKKSKWLPKIAEWVRSRGGGTVIPFSVEYEQELWEAKDDEAARKKIIDDNEGAKSVLPRIIKVGYKELNLVYFFTCGEKEVRAWNIYGGSLAPQAAGTIHTDFERGFIKAEVVGFDDFKEHCGGKPTMANLKALGKHRQEGKAYTVKDGDIIEFRFNVSK</sequence>
<keyword evidence="3" id="KW-0963">Cytoplasm</keyword>
<gene>
    <name evidence="6" type="ORF">CTAYLR_002314</name>
</gene>
<comment type="function">
    <text evidence="3">Hydrolyzes ATP, and can also hydrolyze GTP with lower efficiency. Has lower affinity for GTP.</text>
</comment>
<evidence type="ECO:0000259" key="5">
    <source>
        <dbReference type="PROSITE" id="PS51880"/>
    </source>
</evidence>
<proteinExistence type="inferred from homology"/>
<dbReference type="InterPro" id="IPR012675">
    <property type="entry name" value="Beta-grasp_dom_sf"/>
</dbReference>
<feature type="domain" description="OBG-type G" evidence="4">
    <location>
        <begin position="25"/>
        <end position="285"/>
    </location>
</feature>
<dbReference type="CDD" id="cd01900">
    <property type="entry name" value="YchF"/>
    <property type="match status" value="1"/>
</dbReference>
<evidence type="ECO:0000256" key="1">
    <source>
        <dbReference type="ARBA" id="ARBA00022741"/>
    </source>
</evidence>
<accession>A0AAD7UN19</accession>
<dbReference type="Proteomes" id="UP001230188">
    <property type="component" value="Unassembled WGS sequence"/>
</dbReference>
<dbReference type="PROSITE" id="PS51880">
    <property type="entry name" value="TGS"/>
    <property type="match status" value="1"/>
</dbReference>
<name>A0AAD7UN19_9STRA</name>
<dbReference type="InterPro" id="IPR004095">
    <property type="entry name" value="TGS"/>
</dbReference>
<dbReference type="NCBIfam" id="TIGR00092">
    <property type="entry name" value="redox-regulated ATPase YchF"/>
    <property type="match status" value="1"/>
</dbReference>
<dbReference type="InterPro" id="IPR012676">
    <property type="entry name" value="TGS-like"/>
</dbReference>
<dbReference type="GO" id="GO:0005525">
    <property type="term" value="F:GTP binding"/>
    <property type="evidence" value="ECO:0007669"/>
    <property type="project" value="InterPro"/>
</dbReference>
<keyword evidence="7" id="KW-1185">Reference proteome</keyword>
<evidence type="ECO:0000259" key="4">
    <source>
        <dbReference type="PROSITE" id="PS51710"/>
    </source>
</evidence>
<dbReference type="Pfam" id="PF01926">
    <property type="entry name" value="MMR_HSR1"/>
    <property type="match status" value="1"/>
</dbReference>
<reference evidence="6" key="1">
    <citation type="submission" date="2023-01" db="EMBL/GenBank/DDBJ databases">
        <title>Metagenome sequencing of chrysophaentin producing Chrysophaeum taylorii.</title>
        <authorList>
            <person name="Davison J."/>
            <person name="Bewley C."/>
        </authorList>
    </citation>
    <scope>NUCLEOTIDE SEQUENCE</scope>
    <source>
        <strain evidence="6">NIES-1699</strain>
    </source>
</reference>
<evidence type="ECO:0000256" key="2">
    <source>
        <dbReference type="ARBA" id="ARBA00022840"/>
    </source>
</evidence>
<dbReference type="HAMAP" id="MF_00944">
    <property type="entry name" value="YchF_OLA1_ATPase"/>
    <property type="match status" value="1"/>
</dbReference>
<dbReference type="InterPro" id="IPR023192">
    <property type="entry name" value="TGS-like_dom_sf"/>
</dbReference>
<dbReference type="PANTHER" id="PTHR23305">
    <property type="entry name" value="OBG GTPASE FAMILY"/>
    <property type="match status" value="1"/>
</dbReference>
<dbReference type="Gene3D" id="3.40.50.300">
    <property type="entry name" value="P-loop containing nucleotide triphosphate hydrolases"/>
    <property type="match status" value="1"/>
</dbReference>
<evidence type="ECO:0000256" key="3">
    <source>
        <dbReference type="HAMAP-Rule" id="MF_03167"/>
    </source>
</evidence>
<dbReference type="FunFam" id="3.10.20.30:FF:000001">
    <property type="entry name" value="Ribosome-binding ATPase YchF"/>
    <property type="match status" value="1"/>
</dbReference>
<dbReference type="AlphaFoldDB" id="A0AAD7UN19"/>
<evidence type="ECO:0000313" key="7">
    <source>
        <dbReference type="Proteomes" id="UP001230188"/>
    </source>
</evidence>
<dbReference type="Pfam" id="PF06071">
    <property type="entry name" value="YchF-GTPase_C"/>
    <property type="match status" value="1"/>
</dbReference>
<keyword evidence="3" id="KW-0378">Hydrolase</keyword>
<keyword evidence="1 3" id="KW-0547">Nucleotide-binding</keyword>
<dbReference type="Gene3D" id="1.10.150.300">
    <property type="entry name" value="TGS-like domain"/>
    <property type="match status" value="1"/>
</dbReference>
<dbReference type="PIRSF" id="PIRSF006641">
    <property type="entry name" value="CHP00092"/>
    <property type="match status" value="1"/>
</dbReference>
<dbReference type="InterPro" id="IPR006073">
    <property type="entry name" value="GTP-bd"/>
</dbReference>
<dbReference type="Gene3D" id="3.10.20.30">
    <property type="match status" value="1"/>
</dbReference>
<comment type="subunit">
    <text evidence="3">Monomer.</text>
</comment>
<dbReference type="GO" id="GO:0016887">
    <property type="term" value="F:ATP hydrolysis activity"/>
    <property type="evidence" value="ECO:0007669"/>
    <property type="project" value="UniProtKB-UniRule"/>
</dbReference>
<dbReference type="InterPro" id="IPR031167">
    <property type="entry name" value="G_OBG"/>
</dbReference>
<evidence type="ECO:0000313" key="6">
    <source>
        <dbReference type="EMBL" id="KAJ8613384.1"/>
    </source>
</evidence>
<dbReference type="InterPro" id="IPR027417">
    <property type="entry name" value="P-loop_NTPase"/>
</dbReference>
<feature type="binding site" evidence="3">
    <location>
        <position position="234"/>
    </location>
    <ligand>
        <name>ATP</name>
        <dbReference type="ChEBI" id="CHEBI:30616"/>
    </ligand>
</feature>
<dbReference type="CDD" id="cd04867">
    <property type="entry name" value="TGS_YchF_OLA1"/>
    <property type="match status" value="1"/>
</dbReference>
<dbReference type="InterPro" id="IPR041706">
    <property type="entry name" value="YchF_N"/>
</dbReference>
<dbReference type="GO" id="GO:0005737">
    <property type="term" value="C:cytoplasm"/>
    <property type="evidence" value="ECO:0007669"/>
    <property type="project" value="UniProtKB-SubCell"/>
</dbReference>
<dbReference type="InterPro" id="IPR013029">
    <property type="entry name" value="YchF_C"/>
</dbReference>
<protein>
    <recommendedName>
        <fullName evidence="3">Obg-like ATPase 1</fullName>
    </recommendedName>
</protein>